<evidence type="ECO:0000256" key="2">
    <source>
        <dbReference type="SAM" id="Phobius"/>
    </source>
</evidence>
<feature type="compositionally biased region" description="Basic and acidic residues" evidence="1">
    <location>
        <begin position="140"/>
        <end position="149"/>
    </location>
</feature>
<reference evidence="3 4" key="1">
    <citation type="submission" date="2019-10" db="EMBL/GenBank/DDBJ databases">
        <authorList>
            <person name="Palmer J.M."/>
        </authorList>
    </citation>
    <scope>NUCLEOTIDE SEQUENCE [LARGE SCALE GENOMIC DNA]</scope>
    <source>
        <strain evidence="3 4">TWF506</strain>
    </source>
</reference>
<feature type="transmembrane region" description="Helical" evidence="2">
    <location>
        <begin position="13"/>
        <end position="35"/>
    </location>
</feature>
<dbReference type="AlphaFoldDB" id="A0AAN8N9D8"/>
<evidence type="ECO:0000313" key="4">
    <source>
        <dbReference type="Proteomes" id="UP001307849"/>
    </source>
</evidence>
<name>A0AAN8N9D8_9PEZI</name>
<keyword evidence="2" id="KW-0812">Transmembrane</keyword>
<feature type="compositionally biased region" description="Basic residues" evidence="1">
    <location>
        <begin position="155"/>
        <end position="164"/>
    </location>
</feature>
<keyword evidence="2" id="KW-1133">Transmembrane helix</keyword>
<protein>
    <submittedName>
        <fullName evidence="3">Uncharacterized protein</fullName>
    </submittedName>
</protein>
<comment type="caution">
    <text evidence="3">The sequence shown here is derived from an EMBL/GenBank/DDBJ whole genome shotgun (WGS) entry which is preliminary data.</text>
</comment>
<keyword evidence="2" id="KW-0472">Membrane</keyword>
<proteinExistence type="predicted"/>
<keyword evidence="4" id="KW-1185">Reference proteome</keyword>
<accession>A0AAN8N9D8</accession>
<gene>
    <name evidence="3" type="ORF">TWF506_010798</name>
</gene>
<dbReference type="Proteomes" id="UP001307849">
    <property type="component" value="Unassembled WGS sequence"/>
</dbReference>
<feature type="region of interest" description="Disordered" evidence="1">
    <location>
        <begin position="102"/>
        <end position="164"/>
    </location>
</feature>
<organism evidence="3 4">
    <name type="scientific">Arthrobotrys conoides</name>
    <dbReference type="NCBI Taxonomy" id="74498"/>
    <lineage>
        <taxon>Eukaryota</taxon>
        <taxon>Fungi</taxon>
        <taxon>Dikarya</taxon>
        <taxon>Ascomycota</taxon>
        <taxon>Pezizomycotina</taxon>
        <taxon>Orbiliomycetes</taxon>
        <taxon>Orbiliales</taxon>
        <taxon>Orbiliaceae</taxon>
        <taxon>Arthrobotrys</taxon>
    </lineage>
</organism>
<evidence type="ECO:0000256" key="1">
    <source>
        <dbReference type="SAM" id="MobiDB-lite"/>
    </source>
</evidence>
<sequence>MPQDITLGEWCTYFLRTILPWLMIITFPAVVLYNFSILEIAETETYPPTESSESAPEDPWFGFDEGAFDEEGAFEIVRNDRFRQETVDKLADMKRVSDLYYKSPEQKRAEEMEEEMERLVTEAPDSEDGGIGDRVKKRRGSPEKSHENVEGSPVAKKRGRPPKN</sequence>
<dbReference type="EMBL" id="JAVHJM010000008">
    <property type="protein sequence ID" value="KAK6508720.1"/>
    <property type="molecule type" value="Genomic_DNA"/>
</dbReference>
<evidence type="ECO:0000313" key="3">
    <source>
        <dbReference type="EMBL" id="KAK6508720.1"/>
    </source>
</evidence>